<evidence type="ECO:0000313" key="2">
    <source>
        <dbReference type="Proteomes" id="UP000625631"/>
    </source>
</evidence>
<keyword evidence="2" id="KW-1185">Reference proteome</keyword>
<dbReference type="Proteomes" id="UP000625631">
    <property type="component" value="Unassembled WGS sequence"/>
</dbReference>
<reference evidence="1 2" key="1">
    <citation type="submission" date="2020-12" db="EMBL/GenBank/DDBJ databases">
        <title>Hymenobacter sp.</title>
        <authorList>
            <person name="Kim M.K."/>
        </authorList>
    </citation>
    <scope>NUCLEOTIDE SEQUENCE [LARGE SCALE GENOMIC DNA]</scope>
    <source>
        <strain evidence="1 2">BT442</strain>
    </source>
</reference>
<dbReference type="RefSeq" id="WP_198076649.1">
    <property type="nucleotide sequence ID" value="NZ_JAEDAE010000011.1"/>
</dbReference>
<comment type="caution">
    <text evidence="1">The sequence shown here is derived from an EMBL/GenBank/DDBJ whole genome shotgun (WGS) entry which is preliminary data.</text>
</comment>
<proteinExistence type="predicted"/>
<organism evidence="1 2">
    <name type="scientific">Hymenobacter negativus</name>
    <dbReference type="NCBI Taxonomy" id="2795026"/>
    <lineage>
        <taxon>Bacteria</taxon>
        <taxon>Pseudomonadati</taxon>
        <taxon>Bacteroidota</taxon>
        <taxon>Cytophagia</taxon>
        <taxon>Cytophagales</taxon>
        <taxon>Hymenobacteraceae</taxon>
        <taxon>Hymenobacter</taxon>
    </lineage>
</organism>
<accession>A0ABS0QD56</accession>
<evidence type="ECO:0000313" key="1">
    <source>
        <dbReference type="EMBL" id="MBH8560094.1"/>
    </source>
</evidence>
<dbReference type="EMBL" id="JAEDAE010000011">
    <property type="protein sequence ID" value="MBH8560094.1"/>
    <property type="molecule type" value="Genomic_DNA"/>
</dbReference>
<name>A0ABS0QD56_9BACT</name>
<gene>
    <name evidence="1" type="ORF">I7X13_18680</name>
</gene>
<sequence>MAEQNQDLPLVVSDILIEMHDMKASINRMVEIMLNQQRETNKRSSC</sequence>
<protein>
    <submittedName>
        <fullName evidence="1">Uncharacterized protein</fullName>
    </submittedName>
</protein>